<comment type="caution">
    <text evidence="2">The sequence shown here is derived from an EMBL/GenBank/DDBJ whole genome shotgun (WGS) entry which is preliminary data.</text>
</comment>
<protein>
    <submittedName>
        <fullName evidence="2">Uncharacterized protein</fullName>
    </submittedName>
</protein>
<reference evidence="2 3" key="1">
    <citation type="submission" date="2017-01" db="EMBL/GenBank/DDBJ databases">
        <title>The cable genome- insights into the physiology and evolution of filamentous bacteria capable of sulfide oxidation via long distance electron transfer.</title>
        <authorList>
            <person name="Schreiber L."/>
            <person name="Bjerg J.T."/>
            <person name="Boggild A."/>
            <person name="Van De Vossenberg J."/>
            <person name="Meysman F."/>
            <person name="Nielsen L.P."/>
            <person name="Schramm A."/>
            <person name="Kjeldsen K.U."/>
        </authorList>
    </citation>
    <scope>NUCLEOTIDE SEQUENCE [LARGE SCALE GENOMIC DNA]</scope>
    <source>
        <strain evidence="2">MCF</strain>
    </source>
</reference>
<sequence>MSKSSWTQQGKTLSHKNACKEFGLTEAEIIDAIKAGEIQYKINYAHGNPYYKLLREEIEALAIKLHGKSHFEKQELEHKIKKITREINTHKRKAKSLEKEKLALTKELDLLANTER</sequence>
<gene>
    <name evidence="2" type="ORF">H206_01927</name>
</gene>
<evidence type="ECO:0000256" key="1">
    <source>
        <dbReference type="SAM" id="Coils"/>
    </source>
</evidence>
<dbReference type="AlphaFoldDB" id="A0A444J0K7"/>
<keyword evidence="3" id="KW-1185">Reference proteome</keyword>
<organism evidence="2 3">
    <name type="scientific">Candidatus Electrothrix aarhusensis</name>
    <dbReference type="NCBI Taxonomy" id="1859131"/>
    <lineage>
        <taxon>Bacteria</taxon>
        <taxon>Pseudomonadati</taxon>
        <taxon>Thermodesulfobacteriota</taxon>
        <taxon>Desulfobulbia</taxon>
        <taxon>Desulfobulbales</taxon>
        <taxon>Desulfobulbaceae</taxon>
        <taxon>Candidatus Electrothrix</taxon>
    </lineage>
</organism>
<accession>A0A444J0K7</accession>
<evidence type="ECO:0000313" key="2">
    <source>
        <dbReference type="EMBL" id="RWX46678.1"/>
    </source>
</evidence>
<keyword evidence="1" id="KW-0175">Coiled coil</keyword>
<dbReference type="Proteomes" id="UP000287853">
    <property type="component" value="Unassembled WGS sequence"/>
</dbReference>
<proteinExistence type="predicted"/>
<feature type="coiled-coil region" evidence="1">
    <location>
        <begin position="73"/>
        <end position="114"/>
    </location>
</feature>
<evidence type="ECO:0000313" key="3">
    <source>
        <dbReference type="Proteomes" id="UP000287853"/>
    </source>
</evidence>
<dbReference type="EMBL" id="MTKO01000055">
    <property type="protein sequence ID" value="RWX46678.1"/>
    <property type="molecule type" value="Genomic_DNA"/>
</dbReference>
<name>A0A444J0K7_9BACT</name>